<proteinExistence type="predicted"/>
<dbReference type="AlphaFoldDB" id="A0A5J5J1T1"/>
<dbReference type="RefSeq" id="WP_150450200.1">
    <property type="nucleotide sequence ID" value="NZ_VYSA01000004.1"/>
</dbReference>
<dbReference type="Proteomes" id="UP000325827">
    <property type="component" value="Unassembled WGS sequence"/>
</dbReference>
<feature type="transmembrane region" description="Helical" evidence="1">
    <location>
        <begin position="373"/>
        <end position="391"/>
    </location>
</feature>
<accession>A0A5J5J1T1</accession>
<dbReference type="InterPro" id="IPR030191">
    <property type="entry name" value="CodB"/>
</dbReference>
<gene>
    <name evidence="2" type="ORF">F6B43_17015</name>
</gene>
<dbReference type="Gene3D" id="1.10.4160.10">
    <property type="entry name" value="Hydantoin permease"/>
    <property type="match status" value="1"/>
</dbReference>
<feature type="transmembrane region" description="Helical" evidence="1">
    <location>
        <begin position="225"/>
        <end position="246"/>
    </location>
</feature>
<evidence type="ECO:0000313" key="3">
    <source>
        <dbReference type="Proteomes" id="UP000325827"/>
    </source>
</evidence>
<evidence type="ECO:0000313" key="2">
    <source>
        <dbReference type="EMBL" id="KAA9106057.1"/>
    </source>
</evidence>
<comment type="caution">
    <text evidence="2">The sequence shown here is derived from an EMBL/GenBank/DDBJ whole genome shotgun (WGS) entry which is preliminary data.</text>
</comment>
<sequence>MSTTEQANNPLPTLVVRDTDDPDVVADAARDDYAEHVVPRTWRIGRAGMAFAWSSLLTAMFTVVLAATAASIVGTADAIIGIALASATYGLINYFMQKTATTSGLTVGLFSRSLFGYSGAALVTIVYALTAIWFAVFEGSVVAVALQTYFGGPIELWYVVVVALSVPLVLGGVRVWLERVNKWLLPIFVAGMVGAVVWATLAYGYNPDWADQPPATTAVLAGPGWLYVFVIYMGIYATMMYTFDFARLARPKDITFNGWITFGPVFYFFSYFINGLIGIYLVAVIPQDGVSEIGVVVSIVKLMGVFGVIFIFATQTKINTANLYLASSYLESFFAQVFKVRLPRWLWAVVVGVVMLGVMFLDVFSFILQWLSYQGVIIVAWVAIALVQMAYRSRKNASKRGRLIEFRPGRVPAVNPGGLGAWIISSIVGIALLTTNSPFGSTWALPIAFVLAGGIYALALLFARPTWFTLTRPYDPRDEVDDIWEIRVQCHNCKKSYIAVEMDRDPSSNHQAICSGCANGHSFRAASRHEADTAMLSASSEPDPLHQAK</sequence>
<name>A0A5J5J1T1_9MICO</name>
<organism evidence="2 3">
    <name type="scientific">Microbacterium rhizomatis</name>
    <dbReference type="NCBI Taxonomy" id="1631477"/>
    <lineage>
        <taxon>Bacteria</taxon>
        <taxon>Bacillati</taxon>
        <taxon>Actinomycetota</taxon>
        <taxon>Actinomycetes</taxon>
        <taxon>Micrococcales</taxon>
        <taxon>Microbacteriaceae</taxon>
        <taxon>Microbacterium</taxon>
    </lineage>
</organism>
<feature type="transmembrane region" description="Helical" evidence="1">
    <location>
        <begin position="78"/>
        <end position="96"/>
    </location>
</feature>
<dbReference type="PANTHER" id="PTHR30569:SF0">
    <property type="entry name" value="CYTOSINE PERMEASE"/>
    <property type="match status" value="1"/>
</dbReference>
<feature type="transmembrane region" description="Helical" evidence="1">
    <location>
        <begin position="293"/>
        <end position="313"/>
    </location>
</feature>
<dbReference type="GO" id="GO:0005886">
    <property type="term" value="C:plasma membrane"/>
    <property type="evidence" value="ECO:0007669"/>
    <property type="project" value="TreeGrafter"/>
</dbReference>
<feature type="transmembrane region" description="Helical" evidence="1">
    <location>
        <begin position="443"/>
        <end position="463"/>
    </location>
</feature>
<dbReference type="OrthoDB" id="9056232at2"/>
<protein>
    <submittedName>
        <fullName evidence="2">Thiamine permease</fullName>
    </submittedName>
</protein>
<keyword evidence="1" id="KW-0812">Transmembrane</keyword>
<feature type="transmembrane region" description="Helical" evidence="1">
    <location>
        <begin position="258"/>
        <end position="281"/>
    </location>
</feature>
<feature type="transmembrane region" description="Helical" evidence="1">
    <location>
        <begin position="156"/>
        <end position="177"/>
    </location>
</feature>
<reference evidence="3" key="1">
    <citation type="submission" date="2019-09" db="EMBL/GenBank/DDBJ databases">
        <title>Mumia zhuanghuii sp. nov. isolated from the intestinal contents of plateau pika (Ochotona curzoniae) in the Qinghai-Tibet plateau of China.</title>
        <authorList>
            <person name="Tian Z."/>
        </authorList>
    </citation>
    <scope>NUCLEOTIDE SEQUENCE [LARGE SCALE GENOMIC DNA]</scope>
    <source>
        <strain evidence="3">JCM 30598</strain>
    </source>
</reference>
<keyword evidence="1" id="KW-1133">Transmembrane helix</keyword>
<feature type="transmembrane region" description="Helical" evidence="1">
    <location>
        <begin position="345"/>
        <end position="367"/>
    </location>
</feature>
<evidence type="ECO:0000256" key="1">
    <source>
        <dbReference type="SAM" id="Phobius"/>
    </source>
</evidence>
<keyword evidence="3" id="KW-1185">Reference proteome</keyword>
<dbReference type="GO" id="GO:0015209">
    <property type="term" value="F:cytosine transmembrane transporter activity"/>
    <property type="evidence" value="ECO:0007669"/>
    <property type="project" value="InterPro"/>
</dbReference>
<dbReference type="PANTHER" id="PTHR30569">
    <property type="entry name" value="CYTOSINE TRANSPORTER CODB"/>
    <property type="match status" value="1"/>
</dbReference>
<keyword evidence="1" id="KW-0472">Membrane</keyword>
<feature type="transmembrane region" description="Helical" evidence="1">
    <location>
        <begin position="50"/>
        <end position="72"/>
    </location>
</feature>
<feature type="transmembrane region" description="Helical" evidence="1">
    <location>
        <begin position="117"/>
        <end position="136"/>
    </location>
</feature>
<feature type="transmembrane region" description="Helical" evidence="1">
    <location>
        <begin position="184"/>
        <end position="205"/>
    </location>
</feature>
<dbReference type="EMBL" id="VYSA01000004">
    <property type="protein sequence ID" value="KAA9106057.1"/>
    <property type="molecule type" value="Genomic_DNA"/>
</dbReference>
<feature type="transmembrane region" description="Helical" evidence="1">
    <location>
        <begin position="412"/>
        <end position="431"/>
    </location>
</feature>